<evidence type="ECO:0000313" key="3">
    <source>
        <dbReference type="Proteomes" id="UP001334804"/>
    </source>
</evidence>
<protein>
    <submittedName>
        <fullName evidence="2">Uncharacterized protein</fullName>
    </submittedName>
</protein>
<feature type="region of interest" description="Disordered" evidence="1">
    <location>
        <begin position="1"/>
        <end position="29"/>
    </location>
</feature>
<evidence type="ECO:0000256" key="1">
    <source>
        <dbReference type="SAM" id="MobiDB-lite"/>
    </source>
</evidence>
<feature type="region of interest" description="Disordered" evidence="1">
    <location>
        <begin position="63"/>
        <end position="126"/>
    </location>
</feature>
<accession>A0ABZ1E9Y1</accession>
<dbReference type="RefSeq" id="WP_326563409.1">
    <property type="nucleotide sequence ID" value="NZ_CP109071.1"/>
</dbReference>
<dbReference type="EMBL" id="CP109071">
    <property type="protein sequence ID" value="WSA30410.1"/>
    <property type="molecule type" value="Genomic_DNA"/>
</dbReference>
<sequence>MAKHRASGDVPSTREGVTEGPDTAYWSVDDSRWRAVRPDLPDHMVDLLAPPIVVGVARVPITSRLTPPADLRSTPPADSRSTAPVASAGSRRIVPAGPGAPGRRPAGAATPSGRHRRAAGRPDRTA</sequence>
<name>A0ABZ1E9Y1_9ACTN</name>
<feature type="compositionally biased region" description="Low complexity" evidence="1">
    <location>
        <begin position="91"/>
        <end position="112"/>
    </location>
</feature>
<reference evidence="2 3" key="1">
    <citation type="submission" date="2022-10" db="EMBL/GenBank/DDBJ databases">
        <title>The complete genomes of actinobacterial strains from the NBC collection.</title>
        <authorList>
            <person name="Joergensen T.S."/>
            <person name="Alvarez Arevalo M."/>
            <person name="Sterndorff E.B."/>
            <person name="Faurdal D."/>
            <person name="Vuksanovic O."/>
            <person name="Mourched A.-S."/>
            <person name="Charusanti P."/>
            <person name="Shaw S."/>
            <person name="Blin K."/>
            <person name="Weber T."/>
        </authorList>
    </citation>
    <scope>NUCLEOTIDE SEQUENCE [LARGE SCALE GENOMIC DNA]</scope>
    <source>
        <strain evidence="2 3">NBC 01809</strain>
    </source>
</reference>
<gene>
    <name evidence="2" type="ORF">OIE14_19665</name>
</gene>
<keyword evidence="3" id="KW-1185">Reference proteome</keyword>
<dbReference type="Proteomes" id="UP001334804">
    <property type="component" value="Chromosome"/>
</dbReference>
<proteinExistence type="predicted"/>
<evidence type="ECO:0000313" key="2">
    <source>
        <dbReference type="EMBL" id="WSA30410.1"/>
    </source>
</evidence>
<organism evidence="2 3">
    <name type="scientific">Micromonospora peucetia</name>
    <dbReference type="NCBI Taxonomy" id="47871"/>
    <lineage>
        <taxon>Bacteria</taxon>
        <taxon>Bacillati</taxon>
        <taxon>Actinomycetota</taxon>
        <taxon>Actinomycetes</taxon>
        <taxon>Micromonosporales</taxon>
        <taxon>Micromonosporaceae</taxon>
        <taxon>Micromonospora</taxon>
    </lineage>
</organism>